<dbReference type="EMBL" id="CP036349">
    <property type="protein sequence ID" value="QDV74320.1"/>
    <property type="molecule type" value="Genomic_DNA"/>
</dbReference>
<proteinExistence type="predicted"/>
<dbReference type="RefSeq" id="WP_145112628.1">
    <property type="nucleotide sequence ID" value="NZ_CP036349.1"/>
</dbReference>
<evidence type="ECO:0008006" key="4">
    <source>
        <dbReference type="Google" id="ProtNLM"/>
    </source>
</evidence>
<keyword evidence="3" id="KW-1185">Reference proteome</keyword>
<sequence length="225" mass="25257" precursor="true">MHRLAALILTLLLPIAAAAQPTFAWDGFDIYVDRPSRIDNAAPGQSIGDPVYHRSWDFSPATQRPEQRPQRDPLSASDSFALWVPLKNLTNTTDPYSHYATELPVVDGDTRTVSFDLYHRLNGFVGDAFTGPEERSYWIGNLSPGEYHVTLRHWDLPPAPEGPDPNGQPHWPWEGTLDRATLRQTDTWTVRVIPEPTTVVLATMLAGWWMMGRPPRHESSPLPSG</sequence>
<accession>A0A518K966</accession>
<evidence type="ECO:0000256" key="1">
    <source>
        <dbReference type="SAM" id="SignalP"/>
    </source>
</evidence>
<feature type="signal peptide" evidence="1">
    <location>
        <begin position="1"/>
        <end position="24"/>
    </location>
</feature>
<dbReference type="Proteomes" id="UP000316426">
    <property type="component" value="Chromosome"/>
</dbReference>
<organism evidence="2 3">
    <name type="scientific">Botrimarina mediterranea</name>
    <dbReference type="NCBI Taxonomy" id="2528022"/>
    <lineage>
        <taxon>Bacteria</taxon>
        <taxon>Pseudomonadati</taxon>
        <taxon>Planctomycetota</taxon>
        <taxon>Planctomycetia</taxon>
        <taxon>Pirellulales</taxon>
        <taxon>Lacipirellulaceae</taxon>
        <taxon>Botrimarina</taxon>
    </lineage>
</organism>
<name>A0A518K966_9BACT</name>
<evidence type="ECO:0000313" key="2">
    <source>
        <dbReference type="EMBL" id="QDV74320.1"/>
    </source>
</evidence>
<reference evidence="2 3" key="1">
    <citation type="submission" date="2019-02" db="EMBL/GenBank/DDBJ databases">
        <title>Deep-cultivation of Planctomycetes and their phenomic and genomic characterization uncovers novel biology.</title>
        <authorList>
            <person name="Wiegand S."/>
            <person name="Jogler M."/>
            <person name="Boedeker C."/>
            <person name="Pinto D."/>
            <person name="Vollmers J."/>
            <person name="Rivas-Marin E."/>
            <person name="Kohn T."/>
            <person name="Peeters S.H."/>
            <person name="Heuer A."/>
            <person name="Rast P."/>
            <person name="Oberbeckmann S."/>
            <person name="Bunk B."/>
            <person name="Jeske O."/>
            <person name="Meyerdierks A."/>
            <person name="Storesund J.E."/>
            <person name="Kallscheuer N."/>
            <person name="Luecker S."/>
            <person name="Lage O.M."/>
            <person name="Pohl T."/>
            <person name="Merkel B.J."/>
            <person name="Hornburger P."/>
            <person name="Mueller R.-W."/>
            <person name="Bruemmer F."/>
            <person name="Labrenz M."/>
            <person name="Spormann A.M."/>
            <person name="Op den Camp H."/>
            <person name="Overmann J."/>
            <person name="Amann R."/>
            <person name="Jetten M.S.M."/>
            <person name="Mascher T."/>
            <person name="Medema M.H."/>
            <person name="Devos D.P."/>
            <person name="Kaster A.-K."/>
            <person name="Ovreas L."/>
            <person name="Rohde M."/>
            <person name="Galperin M.Y."/>
            <person name="Jogler C."/>
        </authorList>
    </citation>
    <scope>NUCLEOTIDE SEQUENCE [LARGE SCALE GENOMIC DNA]</scope>
    <source>
        <strain evidence="2 3">Spa11</strain>
    </source>
</reference>
<evidence type="ECO:0000313" key="3">
    <source>
        <dbReference type="Proteomes" id="UP000316426"/>
    </source>
</evidence>
<gene>
    <name evidence="2" type="ORF">Spa11_25220</name>
</gene>
<dbReference type="AlphaFoldDB" id="A0A518K966"/>
<feature type="chain" id="PRO_5022027514" description="PEP-CTERM protein-sorting domain-containing protein" evidence="1">
    <location>
        <begin position="25"/>
        <end position="225"/>
    </location>
</feature>
<keyword evidence="1" id="KW-0732">Signal</keyword>
<dbReference type="KEGG" id="bmei:Spa11_25220"/>
<protein>
    <recommendedName>
        <fullName evidence="4">PEP-CTERM protein-sorting domain-containing protein</fullName>
    </recommendedName>
</protein>